<feature type="compositionally biased region" description="Basic and acidic residues" evidence="1">
    <location>
        <begin position="62"/>
        <end position="88"/>
    </location>
</feature>
<proteinExistence type="predicted"/>
<dbReference type="EMBL" id="JACHNC010000001">
    <property type="protein sequence ID" value="MBB4753112.1"/>
    <property type="molecule type" value="Genomic_DNA"/>
</dbReference>
<feature type="region of interest" description="Disordered" evidence="1">
    <location>
        <begin position="1"/>
        <end position="94"/>
    </location>
</feature>
<reference evidence="2 5" key="2">
    <citation type="submission" date="2021-01" db="EMBL/GenBank/DDBJ databases">
        <title>Whole genome shotgun sequence of Actinoplanes lobatus NBRC 12513.</title>
        <authorList>
            <person name="Komaki H."/>
            <person name="Tamura T."/>
        </authorList>
    </citation>
    <scope>NUCLEOTIDE SEQUENCE [LARGE SCALE GENOMIC DNA]</scope>
    <source>
        <strain evidence="2 5">NBRC 12513</strain>
    </source>
</reference>
<sequence>MSGHRAYEDRTRADVRVPTPAPTGEEPDRLRPEAPAGGGLLAQDLAQDAPVAERPVNLFPEPKPETDEERLSRELTESARGDGDRPPPKADNIADAASATFRRCEEDLRRAAEQGRPIHPDTAGRMPVADPLGEVTDRAKACLDTPEGERLKKQVVELARTDDGARVVIDTVRRLKARAEAIGSAAWDATKEAAKTVAAAIVHVAAAVGGGIVTGVKAVGSGIVTGAKAVGGALARFGRWVWGGIKSAASATWEATRTAGKAIGRAATAVWNGVTWVATQLWDKSVGVFARIAHWVANLPARIGRLLLGLWEGVRSVRPWALDWWQSLGSAGTWLGLLRWLGSRLIDLIEILGVGEAYETIQDFLKFNTRTLNSTERAAATLIFGTSLNLDLVRLDEHAVIGPAFSHREYTSFHTINGWGPITPDTLIHELTHVWQYERAGAIYMPQALHAQIWGAGYTYGGIAGLTAAKTAGTGFGDFNREQQAQIVQDFSTMHQSNPDAAVYAHFVAAVSTLTAAQLIALLPP</sequence>
<dbReference type="EMBL" id="BOMP01000099">
    <property type="protein sequence ID" value="GIE43028.1"/>
    <property type="molecule type" value="Genomic_DNA"/>
</dbReference>
<reference evidence="3 4" key="1">
    <citation type="submission" date="2020-08" db="EMBL/GenBank/DDBJ databases">
        <title>Sequencing the genomes of 1000 actinobacteria strains.</title>
        <authorList>
            <person name="Klenk H.-P."/>
        </authorList>
    </citation>
    <scope>NUCLEOTIDE SEQUENCE [LARGE SCALE GENOMIC DNA]</scope>
    <source>
        <strain evidence="3 4">DSM 43150</strain>
    </source>
</reference>
<name>A0A7W7HMQ4_9ACTN</name>
<evidence type="ECO:0000313" key="3">
    <source>
        <dbReference type="EMBL" id="MBB4753112.1"/>
    </source>
</evidence>
<accession>A0A7W7HMQ4</accession>
<evidence type="ECO:0000313" key="4">
    <source>
        <dbReference type="Proteomes" id="UP000590511"/>
    </source>
</evidence>
<dbReference type="AlphaFoldDB" id="A0A7W7HMQ4"/>
<keyword evidence="5" id="KW-1185">Reference proteome</keyword>
<evidence type="ECO:0000313" key="5">
    <source>
        <dbReference type="Proteomes" id="UP000631312"/>
    </source>
</evidence>
<comment type="caution">
    <text evidence="3">The sequence shown here is derived from an EMBL/GenBank/DDBJ whole genome shotgun (WGS) entry which is preliminary data.</text>
</comment>
<feature type="compositionally biased region" description="Basic and acidic residues" evidence="1">
    <location>
        <begin position="1"/>
        <end position="15"/>
    </location>
</feature>
<organism evidence="3 4">
    <name type="scientific">Actinoplanes lobatus</name>
    <dbReference type="NCBI Taxonomy" id="113568"/>
    <lineage>
        <taxon>Bacteria</taxon>
        <taxon>Bacillati</taxon>
        <taxon>Actinomycetota</taxon>
        <taxon>Actinomycetes</taxon>
        <taxon>Micromonosporales</taxon>
        <taxon>Micromonosporaceae</taxon>
        <taxon>Actinoplanes</taxon>
    </lineage>
</organism>
<evidence type="ECO:0000313" key="2">
    <source>
        <dbReference type="EMBL" id="GIE43028.1"/>
    </source>
</evidence>
<gene>
    <name evidence="2" type="ORF">Alo02nite_59260</name>
    <name evidence="3" type="ORF">BJ964_007273</name>
</gene>
<dbReference type="Proteomes" id="UP000590511">
    <property type="component" value="Unassembled WGS sequence"/>
</dbReference>
<evidence type="ECO:0000256" key="1">
    <source>
        <dbReference type="SAM" id="MobiDB-lite"/>
    </source>
</evidence>
<dbReference type="Proteomes" id="UP000631312">
    <property type="component" value="Unassembled WGS sequence"/>
</dbReference>
<dbReference type="RefSeq" id="WP_188124849.1">
    <property type="nucleotide sequence ID" value="NZ_BOMP01000099.1"/>
</dbReference>
<protein>
    <submittedName>
        <fullName evidence="3">Uncharacterized protein</fullName>
    </submittedName>
</protein>